<keyword evidence="5" id="KW-0812">Transmembrane</keyword>
<evidence type="ECO:0000256" key="5">
    <source>
        <dbReference type="ARBA" id="ARBA00022692"/>
    </source>
</evidence>
<evidence type="ECO:0000256" key="2">
    <source>
        <dbReference type="ARBA" id="ARBA00006351"/>
    </source>
</evidence>
<gene>
    <name evidence="13" type="ORF">OKIOD_LOCUS5552</name>
</gene>
<name>A0ABN7SCG1_OIKDI</name>
<evidence type="ECO:0000256" key="4">
    <source>
        <dbReference type="ARBA" id="ARBA00022679"/>
    </source>
</evidence>
<comment type="subcellular location">
    <subcellularLocation>
        <location evidence="1">Membrane</location>
        <topology evidence="1">Single-pass type II membrane protein</topology>
    </subcellularLocation>
</comment>
<dbReference type="Gene3D" id="3.90.550.10">
    <property type="entry name" value="Spore Coat Polysaccharide Biosynthesis Protein SpsA, Chain A"/>
    <property type="match status" value="1"/>
</dbReference>
<dbReference type="InterPro" id="IPR002495">
    <property type="entry name" value="Glyco_trans_8"/>
</dbReference>
<evidence type="ECO:0000256" key="9">
    <source>
        <dbReference type="ARBA" id="ARBA00023180"/>
    </source>
</evidence>
<evidence type="ECO:0000256" key="12">
    <source>
        <dbReference type="ARBA" id="ARBA00049181"/>
    </source>
</evidence>
<evidence type="ECO:0000256" key="7">
    <source>
        <dbReference type="ARBA" id="ARBA00022989"/>
    </source>
</evidence>
<evidence type="ECO:0000313" key="14">
    <source>
        <dbReference type="Proteomes" id="UP001158576"/>
    </source>
</evidence>
<evidence type="ECO:0000256" key="8">
    <source>
        <dbReference type="ARBA" id="ARBA00023136"/>
    </source>
</evidence>
<dbReference type="Pfam" id="PF01501">
    <property type="entry name" value="Glyco_transf_8"/>
    <property type="match status" value="1"/>
</dbReference>
<keyword evidence="6" id="KW-0735">Signal-anchor</keyword>
<evidence type="ECO:0000256" key="6">
    <source>
        <dbReference type="ARBA" id="ARBA00022968"/>
    </source>
</evidence>
<evidence type="ECO:0000256" key="1">
    <source>
        <dbReference type="ARBA" id="ARBA00004606"/>
    </source>
</evidence>
<dbReference type="SUPFAM" id="SSF53448">
    <property type="entry name" value="Nucleotide-diphospho-sugar transferases"/>
    <property type="match status" value="1"/>
</dbReference>
<keyword evidence="4" id="KW-0808">Transferase</keyword>
<dbReference type="EC" id="2.4.2.42" evidence="11"/>
<proteinExistence type="inferred from homology"/>
<dbReference type="InterPro" id="IPR029044">
    <property type="entry name" value="Nucleotide-diphossugar_trans"/>
</dbReference>
<keyword evidence="8" id="KW-0472">Membrane</keyword>
<evidence type="ECO:0000256" key="11">
    <source>
        <dbReference type="ARBA" id="ARBA00038854"/>
    </source>
</evidence>
<dbReference type="PANTHER" id="PTHR46012:SF2">
    <property type="entry name" value="IP22168P"/>
    <property type="match status" value="1"/>
</dbReference>
<dbReference type="Proteomes" id="UP001158576">
    <property type="component" value="Chromosome XSR"/>
</dbReference>
<keyword evidence="9" id="KW-0325">Glycoprotein</keyword>
<evidence type="ECO:0000313" key="13">
    <source>
        <dbReference type="EMBL" id="CAG5095023.1"/>
    </source>
</evidence>
<comment type="function">
    <text evidence="10">Glycosyltransferase which elongates the O-linked glucose attached to EGF-like repeats in the extracellular domain of Notch proteins by catalyzing the addition of xylose.</text>
</comment>
<accession>A0ABN7SCG1</accession>
<keyword evidence="3" id="KW-0328">Glycosyltransferase</keyword>
<protein>
    <recommendedName>
        <fullName evidence="11">UDP-D-xylose:beta-D-glucoside alpha-1,3-D-xylosyltransferase</fullName>
        <ecNumber evidence="11">2.4.2.42</ecNumber>
    </recommendedName>
</protein>
<dbReference type="PANTHER" id="PTHR46012">
    <property type="entry name" value="IP22168P"/>
    <property type="match status" value="1"/>
</dbReference>
<sequence>MNLDEDESVSDILSEIDETARDVHHETKLVQIPKVHLVVVACEGKSKSALDEAHNMIKSAVLLSIDPKIKVTIFTNEGNEDHVRSLFLSWPVSAQERIQLNVRTVHYPLPPEEVSEFRDWWGPCASFRLFLPEVLSDVDSVIYVDSDVLFLAPPQDLWSHFDKFDERQVGALAPRVGWDFKVPGSNPNFILRAGAGMTQVNSGVFLMNLTRMREPVFNTAESISLNSFKWDKDLLLPLYYRNKKDMFGDQNLINTAFHYNPGTTFYNNYSPVFKAINDGFTKYNWQNDLTEHLYREIEQRVRDPSVENHEHCGGHSETFLKTLRIFVEKYKTLDRVI</sequence>
<comment type="catalytic activity">
    <reaction evidence="12">
        <text>3-O-(beta-D-glucosyl)-L-seryl-[EGF-like domain protein] + UDP-alpha-D-xylose = 3-O-[alpha-D-xylosyl-(1-&gt;3)-beta-D-glucosyl]-L-seryl-[EGF-like domain protein] + UDP + H(+)</text>
        <dbReference type="Rhea" id="RHEA:56064"/>
        <dbReference type="Rhea" id="RHEA-COMP:14610"/>
        <dbReference type="Rhea" id="RHEA-COMP:14611"/>
        <dbReference type="ChEBI" id="CHEBI:15378"/>
        <dbReference type="ChEBI" id="CHEBI:57632"/>
        <dbReference type="ChEBI" id="CHEBI:58223"/>
        <dbReference type="ChEBI" id="CHEBI:140575"/>
        <dbReference type="ChEBI" id="CHEBI:140576"/>
        <dbReference type="EC" id="2.4.2.42"/>
    </reaction>
</comment>
<dbReference type="InterPro" id="IPR051993">
    <property type="entry name" value="Glycosyltransferase_8"/>
</dbReference>
<reference evidence="13 14" key="1">
    <citation type="submission" date="2021-04" db="EMBL/GenBank/DDBJ databases">
        <authorList>
            <person name="Bliznina A."/>
        </authorList>
    </citation>
    <scope>NUCLEOTIDE SEQUENCE [LARGE SCALE GENOMIC DNA]</scope>
</reference>
<keyword evidence="14" id="KW-1185">Reference proteome</keyword>
<dbReference type="EMBL" id="OU015569">
    <property type="protein sequence ID" value="CAG5095023.1"/>
    <property type="molecule type" value="Genomic_DNA"/>
</dbReference>
<comment type="similarity">
    <text evidence="2">Belongs to the glycosyltransferase 8 family.</text>
</comment>
<organism evidence="13 14">
    <name type="scientific">Oikopleura dioica</name>
    <name type="common">Tunicate</name>
    <dbReference type="NCBI Taxonomy" id="34765"/>
    <lineage>
        <taxon>Eukaryota</taxon>
        <taxon>Metazoa</taxon>
        <taxon>Chordata</taxon>
        <taxon>Tunicata</taxon>
        <taxon>Appendicularia</taxon>
        <taxon>Copelata</taxon>
        <taxon>Oikopleuridae</taxon>
        <taxon>Oikopleura</taxon>
    </lineage>
</organism>
<evidence type="ECO:0000256" key="10">
    <source>
        <dbReference type="ARBA" id="ARBA00037301"/>
    </source>
</evidence>
<evidence type="ECO:0000256" key="3">
    <source>
        <dbReference type="ARBA" id="ARBA00022676"/>
    </source>
</evidence>
<keyword evidence="7" id="KW-1133">Transmembrane helix</keyword>